<dbReference type="RefSeq" id="WP_012198875.1">
    <property type="nucleotide sequence ID" value="NC_010001.1"/>
</dbReference>
<reference evidence="3" key="1">
    <citation type="submission" date="2007-11" db="EMBL/GenBank/DDBJ databases">
        <title>Complete genome sequence of Clostridium phytofermentans ISDg.</title>
        <authorList>
            <person name="Leschine S.B."/>
            <person name="Warnick T.A."/>
            <person name="Blanchard J.L."/>
            <person name="Schnell D.J."/>
            <person name="Petit E.L."/>
            <person name="LaTouf W.G."/>
            <person name="Copeland A."/>
            <person name="Lucas S."/>
            <person name="Lapidus A."/>
            <person name="Barry K."/>
            <person name="Glavina del Rio T."/>
            <person name="Dalin E."/>
            <person name="Tice H."/>
            <person name="Pitluck S."/>
            <person name="Kiss H."/>
            <person name="Brettin T."/>
            <person name="Bruce D."/>
            <person name="Detter J.C."/>
            <person name="Han C."/>
            <person name="Kuske C."/>
            <person name="Schmutz J."/>
            <person name="Larimer F."/>
            <person name="Land M."/>
            <person name="Hauser L."/>
            <person name="Kyrpides N."/>
            <person name="Kim E.A."/>
            <person name="Richardson P."/>
        </authorList>
    </citation>
    <scope>NUCLEOTIDE SEQUENCE [LARGE SCALE GENOMIC DNA]</scope>
    <source>
        <strain evidence="3">ATCC 700394 / DSM 18823 / ISDg</strain>
    </source>
</reference>
<name>A9KKQ9_LACP7</name>
<keyword evidence="1" id="KW-1133">Transmembrane helix</keyword>
<gene>
    <name evidence="2" type="ordered locus">Cphy_0843</name>
</gene>
<dbReference type="KEGG" id="cpy:Cphy_0843"/>
<keyword evidence="1" id="KW-0472">Membrane</keyword>
<dbReference type="AlphaFoldDB" id="A9KKQ9"/>
<dbReference type="Proteomes" id="UP000000370">
    <property type="component" value="Chromosome"/>
</dbReference>
<dbReference type="EMBL" id="CP000885">
    <property type="protein sequence ID" value="ABX41230.1"/>
    <property type="molecule type" value="Genomic_DNA"/>
</dbReference>
<keyword evidence="3" id="KW-1185">Reference proteome</keyword>
<evidence type="ECO:0000313" key="3">
    <source>
        <dbReference type="Proteomes" id="UP000000370"/>
    </source>
</evidence>
<dbReference type="OrthoDB" id="1985886at2"/>
<evidence type="ECO:0000313" key="2">
    <source>
        <dbReference type="EMBL" id="ABX41230.1"/>
    </source>
</evidence>
<feature type="transmembrane region" description="Helical" evidence="1">
    <location>
        <begin position="6"/>
        <end position="25"/>
    </location>
</feature>
<sequence length="375" mass="44239">MKLYHYAILFVIIGIAFITIQDINYQEMLTIRMENAKLNACFNQAVDAGTSRLEKKGGSCVALSKELATASFFQSMYASLGILEDEEQKERFMLSIPIIAIIDYDGVYINYCKKETMADGKTKLKRTWTEKIPYRYSDESFEVYFTLSDVITLNVWTGTREKHNLLQLIDEEDKEYGYIESINQQNGDGYWIHYQDLYRLSKFSGYYDKNPSYFIWNETKFLAVQRATVTETIEDIMKYYIDNHIEIAKEFGITYEFHLPQIDNSDWDRAIQECGIFVLFQGYPYQSTPKRFYNRHSFHAAEKRNNITYFLEKKSWYLLYHKEGCPDWMNRKENALKNGEILEDILCESFEECSEYGAFPCLKCNSGYEGYHPER</sequence>
<protein>
    <submittedName>
        <fullName evidence="2">Uncharacterized protein</fullName>
    </submittedName>
</protein>
<dbReference type="eggNOG" id="ENOG502Z9TN">
    <property type="taxonomic scope" value="Bacteria"/>
</dbReference>
<evidence type="ECO:0000256" key="1">
    <source>
        <dbReference type="SAM" id="Phobius"/>
    </source>
</evidence>
<dbReference type="STRING" id="357809.Cphy_0843"/>
<keyword evidence="1" id="KW-0812">Transmembrane</keyword>
<dbReference type="HOGENOM" id="CLU_073019_0_0_9"/>
<proteinExistence type="predicted"/>
<accession>A9KKQ9</accession>
<organism evidence="2 3">
    <name type="scientific">Lachnoclostridium phytofermentans (strain ATCC 700394 / DSM 18823 / ISDg)</name>
    <name type="common">Clostridium phytofermentans</name>
    <dbReference type="NCBI Taxonomy" id="357809"/>
    <lineage>
        <taxon>Bacteria</taxon>
        <taxon>Bacillati</taxon>
        <taxon>Bacillota</taxon>
        <taxon>Clostridia</taxon>
        <taxon>Lachnospirales</taxon>
        <taxon>Lachnospiraceae</taxon>
    </lineage>
</organism>